<dbReference type="Pfam" id="PF06452">
    <property type="entry name" value="CBM9_1"/>
    <property type="match status" value="1"/>
</dbReference>
<dbReference type="AlphaFoldDB" id="A0A316KT23"/>
<dbReference type="InterPro" id="IPR045670">
    <property type="entry name" value="DUF5916"/>
</dbReference>
<dbReference type="SUPFAM" id="SSF49344">
    <property type="entry name" value="CBD9-like"/>
    <property type="match status" value="1"/>
</dbReference>
<keyword evidence="5" id="KW-1185">Reference proteome</keyword>
<dbReference type="OrthoDB" id="9786766at2"/>
<evidence type="ECO:0000259" key="3">
    <source>
        <dbReference type="Pfam" id="PF19313"/>
    </source>
</evidence>
<feature type="signal peptide" evidence="1">
    <location>
        <begin position="1"/>
        <end position="24"/>
    </location>
</feature>
<name>A0A316KT23_9FLAO</name>
<gene>
    <name evidence="4" type="ORF">DKG77_16520</name>
</gene>
<dbReference type="EMBL" id="QGEG01000006">
    <property type="protein sequence ID" value="PWL37372.1"/>
    <property type="molecule type" value="Genomic_DNA"/>
</dbReference>
<dbReference type="InterPro" id="IPR010502">
    <property type="entry name" value="Carb-bd_dom_fam9"/>
</dbReference>
<evidence type="ECO:0000256" key="1">
    <source>
        <dbReference type="SAM" id="SignalP"/>
    </source>
</evidence>
<dbReference type="GO" id="GO:0004553">
    <property type="term" value="F:hydrolase activity, hydrolyzing O-glycosyl compounds"/>
    <property type="evidence" value="ECO:0007669"/>
    <property type="project" value="InterPro"/>
</dbReference>
<proteinExistence type="predicted"/>
<reference evidence="4 5" key="1">
    <citation type="submission" date="2018-05" db="EMBL/GenBank/DDBJ databases">
        <title>Complete genome sequence of Flagellimonas aquimarina ECD12 isolated from seaweed Ecklonia cava.</title>
        <authorList>
            <person name="Choi S."/>
            <person name="Seong C."/>
        </authorList>
    </citation>
    <scope>NUCLEOTIDE SEQUENCE [LARGE SCALE GENOMIC DNA]</scope>
    <source>
        <strain evidence="4 5">ECD12</strain>
    </source>
</reference>
<feature type="domain" description="Carbohydrate-binding" evidence="2">
    <location>
        <begin position="46"/>
        <end position="233"/>
    </location>
</feature>
<evidence type="ECO:0000313" key="4">
    <source>
        <dbReference type="EMBL" id="PWL37372.1"/>
    </source>
</evidence>
<dbReference type="GO" id="GO:0016052">
    <property type="term" value="P:carbohydrate catabolic process"/>
    <property type="evidence" value="ECO:0007669"/>
    <property type="project" value="InterPro"/>
</dbReference>
<feature type="chain" id="PRO_5016441548" evidence="1">
    <location>
        <begin position="25"/>
        <end position="738"/>
    </location>
</feature>
<evidence type="ECO:0000259" key="2">
    <source>
        <dbReference type="Pfam" id="PF06452"/>
    </source>
</evidence>
<accession>A0A316KT23</accession>
<feature type="domain" description="DUF5916" evidence="3">
    <location>
        <begin position="250"/>
        <end position="355"/>
    </location>
</feature>
<dbReference type="Proteomes" id="UP000245762">
    <property type="component" value="Unassembled WGS sequence"/>
</dbReference>
<dbReference type="GO" id="GO:0030246">
    <property type="term" value="F:carbohydrate binding"/>
    <property type="evidence" value="ECO:0007669"/>
    <property type="project" value="InterPro"/>
</dbReference>
<comment type="caution">
    <text evidence="4">The sequence shown here is derived from an EMBL/GenBank/DDBJ whole genome shotgun (WGS) entry which is preliminary data.</text>
</comment>
<dbReference type="Pfam" id="PF19313">
    <property type="entry name" value="DUF5916"/>
    <property type="match status" value="1"/>
</dbReference>
<organism evidence="4 5">
    <name type="scientific">Flagellimonas aquimarina</name>
    <dbReference type="NCBI Taxonomy" id="2201895"/>
    <lineage>
        <taxon>Bacteria</taxon>
        <taxon>Pseudomonadati</taxon>
        <taxon>Bacteroidota</taxon>
        <taxon>Flavobacteriia</taxon>
        <taxon>Flavobacteriales</taxon>
        <taxon>Flavobacteriaceae</taxon>
        <taxon>Flagellimonas</taxon>
    </lineage>
</organism>
<keyword evidence="1" id="KW-0732">Signal</keyword>
<evidence type="ECO:0000313" key="5">
    <source>
        <dbReference type="Proteomes" id="UP000245762"/>
    </source>
</evidence>
<protein>
    <submittedName>
        <fullName evidence="4">Uncharacterized protein</fullName>
    </submittedName>
</protein>
<sequence>MLMKTNPSLILMFIFQFYATNTLAQEVSTREDFRYHIKKAGTVIKIDGVEGENEWNNTQLIDTLYNHNPTDTGVSKNPSNIRLAFDDQNLYIFAKNFDQGERIIQSLQRDSDNSQWGSDSFTIAMDPINKKQSGIIIGINAGGAELDGNLLVEPSRTTYSDVWDERWFSSTKQYDNYWLTEIAIPFTSLRYNKDNLKWGINFIRGDKVEGYYTTWTTPFPINFNGIDVNYMGTLVWPEIPVVKNKIAFVKPYTTLSSLKDNQAENTDVDTKIDAGVDIKMAITKSLNADVTLNPDFSNADIDQEVTNITRFDISFPEQREFFVENADIFSGFGSYSIFPFFSRRVGLNTPITYGARVTGNVTDDLRIGAMNVQTKKDEGLDAQNNTIVAFNHKVLNRSQLKGLFVNRQETGNDTINDYARNYGAEFTYISKKGNFNNSIKYHRSITDENTEGSYFGIDGHYATRRIRTGLTVDVMDEDYQAELGFTPRLFNYNADSQSVVRKGYIFANPYVTYKFFPKKESSKLNFQGFRFNHNFYLNSDGTLNDRDNNLAYDIFFRNTSEFTLLGTNREVNLQFATNFLGPEFDNLPIGNYNFTSGTVQYNSDGRKQFTYQTSATYGEFFNGNITTLSASANLRFGYWGNFNLSYNYNDIYLPENYGTLDLHLFRFRGLISFSNKLFFNNTVQYNTQSENFSVFSRLQWRYSPLSDIFLIYNQNNDTNGFNVKNQSIILKLTHRFAV</sequence>
<dbReference type="Gene3D" id="2.60.40.1190">
    <property type="match status" value="1"/>
</dbReference>